<feature type="transmembrane region" description="Helical" evidence="5">
    <location>
        <begin position="27"/>
        <end position="51"/>
    </location>
</feature>
<feature type="transmembrane region" description="Helical" evidence="5">
    <location>
        <begin position="271"/>
        <end position="291"/>
    </location>
</feature>
<feature type="transmembrane region" description="Helical" evidence="5">
    <location>
        <begin position="154"/>
        <end position="172"/>
    </location>
</feature>
<evidence type="ECO:0000256" key="4">
    <source>
        <dbReference type="ARBA" id="ARBA00023136"/>
    </source>
</evidence>
<organism evidence="7 8">
    <name type="scientific">Steinernema glaseri</name>
    <dbReference type="NCBI Taxonomy" id="37863"/>
    <lineage>
        <taxon>Eukaryota</taxon>
        <taxon>Metazoa</taxon>
        <taxon>Ecdysozoa</taxon>
        <taxon>Nematoda</taxon>
        <taxon>Chromadorea</taxon>
        <taxon>Rhabditida</taxon>
        <taxon>Tylenchina</taxon>
        <taxon>Panagrolaimomorpha</taxon>
        <taxon>Strongyloidoidea</taxon>
        <taxon>Steinernematidae</taxon>
        <taxon>Steinernema</taxon>
    </lineage>
</organism>
<feature type="transmembrane region" description="Helical" evidence="5">
    <location>
        <begin position="63"/>
        <end position="85"/>
    </location>
</feature>
<keyword evidence="4 5" id="KW-0472">Membrane</keyword>
<dbReference type="PANTHER" id="PTHR46709:SF8">
    <property type="entry name" value="G-PROTEIN COUPLED RECEPTORS FAMILY 1 PROFILE DOMAIN-CONTAINING PROTEIN"/>
    <property type="match status" value="1"/>
</dbReference>
<reference evidence="8" key="1">
    <citation type="submission" date="2016-11" db="UniProtKB">
        <authorList>
            <consortium name="WormBaseParasite"/>
        </authorList>
    </citation>
    <scope>IDENTIFICATION</scope>
</reference>
<evidence type="ECO:0000259" key="6">
    <source>
        <dbReference type="PROSITE" id="PS50262"/>
    </source>
</evidence>
<name>A0A1I7YLL9_9BILA</name>
<dbReference type="GO" id="GO:0016020">
    <property type="term" value="C:membrane"/>
    <property type="evidence" value="ECO:0007669"/>
    <property type="project" value="UniProtKB-SubCell"/>
</dbReference>
<evidence type="ECO:0000256" key="3">
    <source>
        <dbReference type="ARBA" id="ARBA00022989"/>
    </source>
</evidence>
<dbReference type="InterPro" id="IPR017452">
    <property type="entry name" value="GPCR_Rhodpsn_7TM"/>
</dbReference>
<proteinExistence type="predicted"/>
<dbReference type="PANTHER" id="PTHR46709">
    <property type="entry name" value="PROTEIN CBG23488-RELATED"/>
    <property type="match status" value="1"/>
</dbReference>
<dbReference type="PROSITE" id="PS50262">
    <property type="entry name" value="G_PROTEIN_RECEP_F1_2"/>
    <property type="match status" value="1"/>
</dbReference>
<dbReference type="Proteomes" id="UP000095287">
    <property type="component" value="Unplaced"/>
</dbReference>
<comment type="subcellular location">
    <subcellularLocation>
        <location evidence="1">Membrane</location>
    </subcellularLocation>
</comment>
<keyword evidence="7" id="KW-1185">Reference proteome</keyword>
<evidence type="ECO:0000256" key="2">
    <source>
        <dbReference type="ARBA" id="ARBA00022692"/>
    </source>
</evidence>
<protein>
    <submittedName>
        <fullName evidence="8">G_PROTEIN_RECEP_F1_2 domain-containing protein</fullName>
    </submittedName>
</protein>
<dbReference type="AlphaFoldDB" id="A0A1I7YLL9"/>
<dbReference type="SUPFAM" id="SSF81321">
    <property type="entry name" value="Family A G protein-coupled receptor-like"/>
    <property type="match status" value="1"/>
</dbReference>
<evidence type="ECO:0000313" key="8">
    <source>
        <dbReference type="WBParaSite" id="L893_g17600.t2"/>
    </source>
</evidence>
<keyword evidence="2 5" id="KW-0812">Transmembrane</keyword>
<feature type="domain" description="G-protein coupled receptors family 1 profile" evidence="6">
    <location>
        <begin position="44"/>
        <end position="328"/>
    </location>
</feature>
<dbReference type="Gene3D" id="1.20.1070.10">
    <property type="entry name" value="Rhodopsin 7-helix transmembrane proteins"/>
    <property type="match status" value="1"/>
</dbReference>
<feature type="transmembrane region" description="Helical" evidence="5">
    <location>
        <begin position="105"/>
        <end position="129"/>
    </location>
</feature>
<dbReference type="CDD" id="cd14978">
    <property type="entry name" value="7tmA_FMRFamide_R-like"/>
    <property type="match status" value="1"/>
</dbReference>
<evidence type="ECO:0000313" key="7">
    <source>
        <dbReference type="Proteomes" id="UP000095287"/>
    </source>
</evidence>
<sequence length="516" mass="58796">MPNDSTVDTNSTETCVAHQMMYLEFKLIFVGCIGSSLALLSFLENALLFYTFVTSRVLRKRNLIYLTGVSLCDIFISLSYIGIMSMQVYAEYFNYFPLFKLWHDWLRVAFTISHITLSSASFLLVAATFERYLQTIRYPNCDQVLEFVCKNRPFYFCMAFLLGIVFRGTVFFEIEIVHYPECTGLASMGVQLSALAKDTIFESLWRFWARRIFTIFLPFFVLAYCNAAIVYSVQKSEKDRMVKTLILYVTVGSKGHVGRVKSRVRAATRMLVMVVACYLCANILDVFVATWEYIDGDSLLEHAGFYAIVTDVSSLLSILAAALRLPIYISNDKAITREVKAVVCQFADWCSLTCQIPLISKNREGKQKKRKWHKKSFEQPLHLFDDHKRLISDENNRIPRNGTRIRMRPFNIYESFGVVVNNGIVSLIYARASVTSAPMSDKLAVNIKPTSHHVALLSDMSPRHVATATEQAQNIAPVCVEPHLISQEEVINSRAVPKERIHSTPTPDIQSWCKNI</sequence>
<keyword evidence="3 5" id="KW-1133">Transmembrane helix</keyword>
<feature type="transmembrane region" description="Helical" evidence="5">
    <location>
        <begin position="212"/>
        <end position="233"/>
    </location>
</feature>
<accession>A0A1I7YLL9</accession>
<dbReference type="WBParaSite" id="L893_g17600.t2">
    <property type="protein sequence ID" value="L893_g17600.t2"/>
    <property type="gene ID" value="L893_g17600"/>
</dbReference>
<evidence type="ECO:0000256" key="5">
    <source>
        <dbReference type="SAM" id="Phobius"/>
    </source>
</evidence>
<feature type="transmembrane region" description="Helical" evidence="5">
    <location>
        <begin position="303"/>
        <end position="323"/>
    </location>
</feature>
<evidence type="ECO:0000256" key="1">
    <source>
        <dbReference type="ARBA" id="ARBA00004370"/>
    </source>
</evidence>